<dbReference type="PANTHER" id="PTHR44591:SF3">
    <property type="entry name" value="RESPONSE REGULATORY DOMAIN-CONTAINING PROTEIN"/>
    <property type="match status" value="1"/>
</dbReference>
<dbReference type="PROSITE" id="PS50110">
    <property type="entry name" value="RESPONSE_REGULATORY"/>
    <property type="match status" value="1"/>
</dbReference>
<dbReference type="CDD" id="cd17574">
    <property type="entry name" value="REC_OmpR"/>
    <property type="match status" value="1"/>
</dbReference>
<organism evidence="4">
    <name type="scientific">Pedococcus sp. KACC 23699</name>
    <dbReference type="NCBI Taxonomy" id="3149228"/>
    <lineage>
        <taxon>Bacteria</taxon>
        <taxon>Bacillati</taxon>
        <taxon>Actinomycetota</taxon>
        <taxon>Actinomycetes</taxon>
        <taxon>Micrococcales</taxon>
        <taxon>Intrasporangiaceae</taxon>
        <taxon>Pedococcus</taxon>
    </lineage>
</organism>
<dbReference type="SUPFAM" id="SSF52172">
    <property type="entry name" value="CheY-like"/>
    <property type="match status" value="1"/>
</dbReference>
<gene>
    <name evidence="4" type="ORF">ABEG17_05270</name>
</gene>
<name>A0AAU7JWY8_9MICO</name>
<evidence type="ECO:0000259" key="3">
    <source>
        <dbReference type="PROSITE" id="PS50110"/>
    </source>
</evidence>
<evidence type="ECO:0000313" key="4">
    <source>
        <dbReference type="EMBL" id="XBO44756.1"/>
    </source>
</evidence>
<reference evidence="4" key="1">
    <citation type="submission" date="2024-05" db="EMBL/GenBank/DDBJ databases">
        <authorList>
            <person name="Kim S."/>
            <person name="Heo J."/>
            <person name="Choi H."/>
            <person name="Choi Y."/>
            <person name="Kwon S.-W."/>
            <person name="Kim Y."/>
        </authorList>
    </citation>
    <scope>NUCLEOTIDE SEQUENCE</scope>
    <source>
        <strain evidence="4">KACC 23699</strain>
    </source>
</reference>
<dbReference type="GO" id="GO:0000160">
    <property type="term" value="P:phosphorelay signal transduction system"/>
    <property type="evidence" value="ECO:0007669"/>
    <property type="project" value="InterPro"/>
</dbReference>
<evidence type="ECO:0000256" key="1">
    <source>
        <dbReference type="ARBA" id="ARBA00022553"/>
    </source>
</evidence>
<dbReference type="SMART" id="SM00448">
    <property type="entry name" value="REC"/>
    <property type="match status" value="1"/>
</dbReference>
<dbReference type="AlphaFoldDB" id="A0AAU7JWY8"/>
<feature type="modified residue" description="4-aspartylphosphate" evidence="2">
    <location>
        <position position="52"/>
    </location>
</feature>
<keyword evidence="1 2" id="KW-0597">Phosphoprotein</keyword>
<sequence length="142" mass="15360">MPLALIADDDADIRDLLSLAVGRTGAQTVLAEDGREAVRLLEALTPNVILLDVQMPGLSGIEVCWWIRRQRHLVHVPVILVSSRTSPFEIDAGLLAGANHYVTKPFSPAHIMAVVAQLLTEHAALPPPAPVVIPDLPLHREP</sequence>
<evidence type="ECO:0000256" key="2">
    <source>
        <dbReference type="PROSITE-ProRule" id="PRU00169"/>
    </source>
</evidence>
<accession>A0AAU7JWY8</accession>
<dbReference type="InterPro" id="IPR001789">
    <property type="entry name" value="Sig_transdc_resp-reg_receiver"/>
</dbReference>
<dbReference type="RefSeq" id="WP_406832240.1">
    <property type="nucleotide sequence ID" value="NZ_CP157483.1"/>
</dbReference>
<dbReference type="InterPro" id="IPR050595">
    <property type="entry name" value="Bact_response_regulator"/>
</dbReference>
<dbReference type="PANTHER" id="PTHR44591">
    <property type="entry name" value="STRESS RESPONSE REGULATOR PROTEIN 1"/>
    <property type="match status" value="1"/>
</dbReference>
<dbReference type="Pfam" id="PF00072">
    <property type="entry name" value="Response_reg"/>
    <property type="match status" value="1"/>
</dbReference>
<protein>
    <submittedName>
        <fullName evidence="4">Response regulator</fullName>
    </submittedName>
</protein>
<dbReference type="InterPro" id="IPR011006">
    <property type="entry name" value="CheY-like_superfamily"/>
</dbReference>
<dbReference type="Gene3D" id="3.40.50.2300">
    <property type="match status" value="1"/>
</dbReference>
<proteinExistence type="predicted"/>
<feature type="domain" description="Response regulatory" evidence="3">
    <location>
        <begin position="3"/>
        <end position="119"/>
    </location>
</feature>
<dbReference type="EMBL" id="CP157483">
    <property type="protein sequence ID" value="XBO44756.1"/>
    <property type="molecule type" value="Genomic_DNA"/>
</dbReference>